<dbReference type="PROSITE" id="PS50887">
    <property type="entry name" value="GGDEF"/>
    <property type="match status" value="1"/>
</dbReference>
<organism evidence="5 6">
    <name type="scientific">Aliirhizobium smilacinae</name>
    <dbReference type="NCBI Taxonomy" id="1395944"/>
    <lineage>
        <taxon>Bacteria</taxon>
        <taxon>Pseudomonadati</taxon>
        <taxon>Pseudomonadota</taxon>
        <taxon>Alphaproteobacteria</taxon>
        <taxon>Hyphomicrobiales</taxon>
        <taxon>Rhizobiaceae</taxon>
        <taxon>Aliirhizobium</taxon>
    </lineage>
</organism>
<feature type="transmembrane region" description="Helical" evidence="3">
    <location>
        <begin position="171"/>
        <end position="189"/>
    </location>
</feature>
<dbReference type="CDD" id="cd01949">
    <property type="entry name" value="GGDEF"/>
    <property type="match status" value="1"/>
</dbReference>
<dbReference type="EMBL" id="VDMN01000003">
    <property type="protein sequence ID" value="TNM62901.1"/>
    <property type="molecule type" value="Genomic_DNA"/>
</dbReference>
<protein>
    <recommendedName>
        <fullName evidence="1">diguanylate cyclase</fullName>
        <ecNumber evidence="1">2.7.7.65</ecNumber>
    </recommendedName>
</protein>
<evidence type="ECO:0000313" key="5">
    <source>
        <dbReference type="EMBL" id="TNM62901.1"/>
    </source>
</evidence>
<proteinExistence type="predicted"/>
<keyword evidence="3" id="KW-0472">Membrane</keyword>
<keyword evidence="3" id="KW-0812">Transmembrane</keyword>
<dbReference type="OrthoDB" id="9759607at2"/>
<dbReference type="SUPFAM" id="SSF55073">
    <property type="entry name" value="Nucleotide cyclase"/>
    <property type="match status" value="1"/>
</dbReference>
<comment type="caution">
    <text evidence="5">The sequence shown here is derived from an EMBL/GenBank/DDBJ whole genome shotgun (WGS) entry which is preliminary data.</text>
</comment>
<evidence type="ECO:0000259" key="4">
    <source>
        <dbReference type="PROSITE" id="PS50887"/>
    </source>
</evidence>
<dbReference type="InterPro" id="IPR029787">
    <property type="entry name" value="Nucleotide_cyclase"/>
</dbReference>
<name>A0A5C4XIY3_9HYPH</name>
<dbReference type="PANTHER" id="PTHR45138">
    <property type="entry name" value="REGULATORY COMPONENTS OF SENSORY TRANSDUCTION SYSTEM"/>
    <property type="match status" value="1"/>
</dbReference>
<dbReference type="InterPro" id="IPR000160">
    <property type="entry name" value="GGDEF_dom"/>
</dbReference>
<dbReference type="Gene3D" id="3.30.70.270">
    <property type="match status" value="1"/>
</dbReference>
<keyword evidence="3" id="KW-1133">Transmembrane helix</keyword>
<gene>
    <name evidence="5" type="ORF">FHP24_16930</name>
</gene>
<feature type="transmembrane region" description="Helical" evidence="3">
    <location>
        <begin position="54"/>
        <end position="75"/>
    </location>
</feature>
<feature type="transmembrane region" description="Helical" evidence="3">
    <location>
        <begin position="23"/>
        <end position="48"/>
    </location>
</feature>
<dbReference type="InterPro" id="IPR050469">
    <property type="entry name" value="Diguanylate_Cyclase"/>
</dbReference>
<dbReference type="EC" id="2.7.7.65" evidence="1"/>
<comment type="catalytic activity">
    <reaction evidence="2">
        <text>2 GTP = 3',3'-c-di-GMP + 2 diphosphate</text>
        <dbReference type="Rhea" id="RHEA:24898"/>
        <dbReference type="ChEBI" id="CHEBI:33019"/>
        <dbReference type="ChEBI" id="CHEBI:37565"/>
        <dbReference type="ChEBI" id="CHEBI:58805"/>
        <dbReference type="EC" id="2.7.7.65"/>
    </reaction>
</comment>
<evidence type="ECO:0000256" key="3">
    <source>
        <dbReference type="SAM" id="Phobius"/>
    </source>
</evidence>
<dbReference type="GO" id="GO:0052621">
    <property type="term" value="F:diguanylate cyclase activity"/>
    <property type="evidence" value="ECO:0007669"/>
    <property type="project" value="UniProtKB-EC"/>
</dbReference>
<dbReference type="NCBIfam" id="TIGR00254">
    <property type="entry name" value="GGDEF"/>
    <property type="match status" value="1"/>
</dbReference>
<keyword evidence="6" id="KW-1185">Reference proteome</keyword>
<dbReference type="AlphaFoldDB" id="A0A5C4XIY3"/>
<reference evidence="5 6" key="1">
    <citation type="submission" date="2019-06" db="EMBL/GenBank/DDBJ databases">
        <title>The draft genome of Rhizobium smilacinae PTYR-5.</title>
        <authorList>
            <person name="Liu L."/>
            <person name="Li L."/>
            <person name="Zhang X."/>
        </authorList>
    </citation>
    <scope>NUCLEOTIDE SEQUENCE [LARGE SCALE GENOMIC DNA]</scope>
    <source>
        <strain evidence="5 6">PTYR-5</strain>
    </source>
</reference>
<dbReference type="Proteomes" id="UP000311605">
    <property type="component" value="Unassembled WGS sequence"/>
</dbReference>
<dbReference type="FunFam" id="3.30.70.270:FF:000001">
    <property type="entry name" value="Diguanylate cyclase domain protein"/>
    <property type="match status" value="1"/>
</dbReference>
<evidence type="ECO:0000256" key="1">
    <source>
        <dbReference type="ARBA" id="ARBA00012528"/>
    </source>
</evidence>
<feature type="transmembrane region" description="Helical" evidence="3">
    <location>
        <begin position="96"/>
        <end position="117"/>
    </location>
</feature>
<dbReference type="InterPro" id="IPR043128">
    <property type="entry name" value="Rev_trsase/Diguanyl_cyclase"/>
</dbReference>
<dbReference type="PANTHER" id="PTHR45138:SF9">
    <property type="entry name" value="DIGUANYLATE CYCLASE DGCM-RELATED"/>
    <property type="match status" value="1"/>
</dbReference>
<evidence type="ECO:0000313" key="6">
    <source>
        <dbReference type="Proteomes" id="UP000311605"/>
    </source>
</evidence>
<dbReference type="Pfam" id="PF00990">
    <property type="entry name" value="GGDEF"/>
    <property type="match status" value="1"/>
</dbReference>
<feature type="transmembrane region" description="Helical" evidence="3">
    <location>
        <begin position="147"/>
        <end position="165"/>
    </location>
</feature>
<accession>A0A5C4XIY3</accession>
<feature type="domain" description="GGDEF" evidence="4">
    <location>
        <begin position="254"/>
        <end position="390"/>
    </location>
</feature>
<dbReference type="SMART" id="SM00267">
    <property type="entry name" value="GGDEF"/>
    <property type="match status" value="1"/>
</dbReference>
<sequence>MLMEELARKDDQQSNLLAMQMEALYRGAPASAMSIFGGVLTILTYWSPSLAPMLTIWFGCICVIAITHLSSAAMRPEFMLQRRFKLDWSPAAWSRLIRAVYLSSGTCWGLGGSWLLLQGDDHQTLVMCCIAMGAVTVTYPAVVYRPVFNLFQVPIFLAFSIAFMISDIEYGNLLAVASATLCAALAIIARSMGEQLSMAFRLLDRNRQLTEQLAARRLILEEENRELTAQTLTDPLTGLANRRRLIEFLRRTPDRCAVLVVDIDHFKSYNDTYGHSEGDICLILVADALRRSIDASVDLVARHGGEEFVVVLTELDRDQALEVAEKIRTNIQSVAGLHPQRIRRLVTASIGLAHREEERQKSSSELLVEADSALYAAKNAGRNRVETLSDTHPAAAE</sequence>
<evidence type="ECO:0000256" key="2">
    <source>
        <dbReference type="ARBA" id="ARBA00034247"/>
    </source>
</evidence>